<name>A0A8J2Z7J4_9PROT</name>
<dbReference type="Pfam" id="PF02518">
    <property type="entry name" value="HATPase_c"/>
    <property type="match status" value="1"/>
</dbReference>
<feature type="domain" description="HAMP" evidence="14">
    <location>
        <begin position="303"/>
        <end position="359"/>
    </location>
</feature>
<dbReference type="PRINTS" id="PR00344">
    <property type="entry name" value="BCTRLSENSOR"/>
</dbReference>
<dbReference type="AlphaFoldDB" id="A0A8J2Z7J4"/>
<dbReference type="EMBL" id="BMKS01000001">
    <property type="protein sequence ID" value="GGG16949.1"/>
    <property type="molecule type" value="Genomic_DNA"/>
</dbReference>
<dbReference type="SUPFAM" id="SSF55874">
    <property type="entry name" value="ATPase domain of HSP90 chaperone/DNA topoisomerase II/histidine kinase"/>
    <property type="match status" value="1"/>
</dbReference>
<evidence type="ECO:0000313" key="16">
    <source>
        <dbReference type="Proteomes" id="UP000597507"/>
    </source>
</evidence>
<dbReference type="InterPro" id="IPR003661">
    <property type="entry name" value="HisK_dim/P_dom"/>
</dbReference>
<keyword evidence="9" id="KW-0902">Two-component regulatory system</keyword>
<evidence type="ECO:0000256" key="4">
    <source>
        <dbReference type="ARBA" id="ARBA00022553"/>
    </source>
</evidence>
<organism evidence="15 16">
    <name type="scientific">Caldovatus sediminis</name>
    <dbReference type="NCBI Taxonomy" id="2041189"/>
    <lineage>
        <taxon>Bacteria</taxon>
        <taxon>Pseudomonadati</taxon>
        <taxon>Pseudomonadota</taxon>
        <taxon>Alphaproteobacteria</taxon>
        <taxon>Acetobacterales</taxon>
        <taxon>Roseomonadaceae</taxon>
        <taxon>Caldovatus</taxon>
    </lineage>
</organism>
<keyword evidence="4" id="KW-0597">Phosphoprotein</keyword>
<keyword evidence="8 12" id="KW-1133">Transmembrane helix</keyword>
<dbReference type="GO" id="GO:0005886">
    <property type="term" value="C:plasma membrane"/>
    <property type="evidence" value="ECO:0007669"/>
    <property type="project" value="TreeGrafter"/>
</dbReference>
<dbReference type="GO" id="GO:0000155">
    <property type="term" value="F:phosphorelay sensor kinase activity"/>
    <property type="evidence" value="ECO:0007669"/>
    <property type="project" value="InterPro"/>
</dbReference>
<gene>
    <name evidence="15" type="ORF">GCM10010964_01510</name>
</gene>
<evidence type="ECO:0000256" key="7">
    <source>
        <dbReference type="ARBA" id="ARBA00022777"/>
    </source>
</evidence>
<evidence type="ECO:0000256" key="2">
    <source>
        <dbReference type="ARBA" id="ARBA00004370"/>
    </source>
</evidence>
<evidence type="ECO:0000256" key="8">
    <source>
        <dbReference type="ARBA" id="ARBA00022989"/>
    </source>
</evidence>
<dbReference type="SMART" id="SM00388">
    <property type="entry name" value="HisKA"/>
    <property type="match status" value="1"/>
</dbReference>
<comment type="catalytic activity">
    <reaction evidence="1">
        <text>ATP + protein L-histidine = ADP + protein N-phospho-L-histidine.</text>
        <dbReference type="EC" id="2.7.13.3"/>
    </reaction>
</comment>
<dbReference type="InterPro" id="IPR025919">
    <property type="entry name" value="Stimulus_sens_dom"/>
</dbReference>
<keyword evidence="7 15" id="KW-0418">Kinase</keyword>
<dbReference type="InterPro" id="IPR050428">
    <property type="entry name" value="TCS_sensor_his_kinase"/>
</dbReference>
<dbReference type="InterPro" id="IPR003660">
    <property type="entry name" value="HAMP_dom"/>
</dbReference>
<dbReference type="Pfam" id="PF13756">
    <property type="entry name" value="Stimulus_sens_1"/>
    <property type="match status" value="1"/>
</dbReference>
<protein>
    <recommendedName>
        <fullName evidence="3">histidine kinase</fullName>
        <ecNumber evidence="3">2.7.13.3</ecNumber>
    </recommendedName>
</protein>
<keyword evidence="6 12" id="KW-0812">Transmembrane</keyword>
<dbReference type="Gene3D" id="1.10.287.130">
    <property type="match status" value="1"/>
</dbReference>
<dbReference type="Pfam" id="PF13755">
    <property type="entry name" value="Sensor_TM1"/>
    <property type="match status" value="1"/>
</dbReference>
<comment type="caution">
    <text evidence="15">The sequence shown here is derived from an EMBL/GenBank/DDBJ whole genome shotgun (WGS) entry which is preliminary data.</text>
</comment>
<evidence type="ECO:0000256" key="3">
    <source>
        <dbReference type="ARBA" id="ARBA00012438"/>
    </source>
</evidence>
<dbReference type="SUPFAM" id="SSF47384">
    <property type="entry name" value="Homodimeric domain of signal transducing histidine kinase"/>
    <property type="match status" value="1"/>
</dbReference>
<feature type="domain" description="Histidine kinase" evidence="13">
    <location>
        <begin position="367"/>
        <end position="588"/>
    </location>
</feature>
<dbReference type="InterPro" id="IPR003594">
    <property type="entry name" value="HATPase_dom"/>
</dbReference>
<dbReference type="Gene3D" id="6.10.340.10">
    <property type="match status" value="1"/>
</dbReference>
<keyword evidence="16" id="KW-1185">Reference proteome</keyword>
<dbReference type="PANTHER" id="PTHR45436">
    <property type="entry name" value="SENSOR HISTIDINE KINASE YKOH"/>
    <property type="match status" value="1"/>
</dbReference>
<dbReference type="CDD" id="cd00082">
    <property type="entry name" value="HisKA"/>
    <property type="match status" value="1"/>
</dbReference>
<keyword evidence="10 12" id="KW-0472">Membrane</keyword>
<feature type="compositionally biased region" description="Basic and acidic residues" evidence="11">
    <location>
        <begin position="18"/>
        <end position="34"/>
    </location>
</feature>
<proteinExistence type="predicted"/>
<feature type="transmembrane region" description="Helical" evidence="12">
    <location>
        <begin position="56"/>
        <end position="74"/>
    </location>
</feature>
<comment type="subcellular location">
    <subcellularLocation>
        <location evidence="2">Membrane</location>
    </subcellularLocation>
</comment>
<dbReference type="Gene3D" id="3.30.565.10">
    <property type="entry name" value="Histidine kinase-like ATPase, C-terminal domain"/>
    <property type="match status" value="1"/>
</dbReference>
<evidence type="ECO:0000256" key="1">
    <source>
        <dbReference type="ARBA" id="ARBA00000085"/>
    </source>
</evidence>
<dbReference type="InterPro" id="IPR004358">
    <property type="entry name" value="Sig_transdc_His_kin-like_C"/>
</dbReference>
<dbReference type="PROSITE" id="PS50885">
    <property type="entry name" value="HAMP"/>
    <property type="match status" value="1"/>
</dbReference>
<evidence type="ECO:0000259" key="13">
    <source>
        <dbReference type="PROSITE" id="PS50109"/>
    </source>
</evidence>
<dbReference type="EC" id="2.7.13.3" evidence="3"/>
<evidence type="ECO:0000256" key="5">
    <source>
        <dbReference type="ARBA" id="ARBA00022679"/>
    </source>
</evidence>
<evidence type="ECO:0000256" key="6">
    <source>
        <dbReference type="ARBA" id="ARBA00022692"/>
    </source>
</evidence>
<evidence type="ECO:0000256" key="11">
    <source>
        <dbReference type="SAM" id="MobiDB-lite"/>
    </source>
</evidence>
<evidence type="ECO:0000256" key="10">
    <source>
        <dbReference type="ARBA" id="ARBA00023136"/>
    </source>
</evidence>
<feature type="transmembrane region" description="Helical" evidence="12">
    <location>
        <begin position="283"/>
        <end position="302"/>
    </location>
</feature>
<dbReference type="InterPro" id="IPR036890">
    <property type="entry name" value="HATPase_C_sf"/>
</dbReference>
<dbReference type="InterPro" id="IPR036097">
    <property type="entry name" value="HisK_dim/P_sf"/>
</dbReference>
<reference evidence="15 16" key="1">
    <citation type="journal article" date="2014" name="Int. J. Syst. Evol. Microbiol.">
        <title>Complete genome sequence of Corynebacterium casei LMG S-19264T (=DSM 44701T), isolated from a smear-ripened cheese.</title>
        <authorList>
            <consortium name="US DOE Joint Genome Institute (JGI-PGF)"/>
            <person name="Walter F."/>
            <person name="Albersmeier A."/>
            <person name="Kalinowski J."/>
            <person name="Ruckert C."/>
        </authorList>
    </citation>
    <scope>NUCLEOTIDE SEQUENCE [LARGE SCALE GENOMIC DNA]</scope>
    <source>
        <strain evidence="15 16">CGMCC 1.16330</strain>
    </source>
</reference>
<dbReference type="InterPro" id="IPR005467">
    <property type="entry name" value="His_kinase_dom"/>
</dbReference>
<dbReference type="PANTHER" id="PTHR45436:SF5">
    <property type="entry name" value="SENSOR HISTIDINE KINASE TRCS"/>
    <property type="match status" value="1"/>
</dbReference>
<dbReference type="Pfam" id="PF00512">
    <property type="entry name" value="HisKA"/>
    <property type="match status" value="1"/>
</dbReference>
<dbReference type="Pfam" id="PF00672">
    <property type="entry name" value="HAMP"/>
    <property type="match status" value="1"/>
</dbReference>
<feature type="region of interest" description="Disordered" evidence="11">
    <location>
        <begin position="1"/>
        <end position="48"/>
    </location>
</feature>
<dbReference type="Proteomes" id="UP000597507">
    <property type="component" value="Unassembled WGS sequence"/>
</dbReference>
<dbReference type="InterPro" id="IPR025908">
    <property type="entry name" value="Sensor_TM1"/>
</dbReference>
<accession>A0A8J2Z7J4</accession>
<dbReference type="SMART" id="SM00387">
    <property type="entry name" value="HATPase_c"/>
    <property type="match status" value="1"/>
</dbReference>
<dbReference type="PROSITE" id="PS50109">
    <property type="entry name" value="HIS_KIN"/>
    <property type="match status" value="1"/>
</dbReference>
<dbReference type="RefSeq" id="WP_188897435.1">
    <property type="nucleotide sequence ID" value="NZ_BMKS01000001.1"/>
</dbReference>
<keyword evidence="5" id="KW-0808">Transferase</keyword>
<evidence type="ECO:0000256" key="9">
    <source>
        <dbReference type="ARBA" id="ARBA00023012"/>
    </source>
</evidence>
<evidence type="ECO:0000313" key="15">
    <source>
        <dbReference type="EMBL" id="GGG16949.1"/>
    </source>
</evidence>
<evidence type="ECO:0000259" key="14">
    <source>
        <dbReference type="PROSITE" id="PS50885"/>
    </source>
</evidence>
<evidence type="ECO:0000256" key="12">
    <source>
        <dbReference type="SAM" id="Phobius"/>
    </source>
</evidence>
<sequence>MPEGAAPTAAPPPPAPTLRRETAEPPRPAARDAETAAAPRPPAPPRRRSSPLLRRILLLNALPPALLAASLLYLDQYQNGLLAAEVEALRTQARIYAGGIAEAATRVQDERPVLVPEQARPLLRRLTEPSPNTQAKLFDTTGLLVADSRVREGSGGAIVTEPLPPPEPRGALSATVAGIYDWLVAVLPRTLLGGARRTDVVVDLNPDAPSFDWQPELGPDRREELRMALEGGVTPYIRRTAEGRLLVSVAEPARRGNQSVGIVLLTREAREVDRRLFEVRASVLLLFGTALVLTVALSFYLARTIATPMLQLARAAARMREGEGRGGSVPEELQRREDEIGILARDLQNSARALWARIDANERFAADVAHELRNPLTSVRSAIETLRRIENPEQQKRLLAIIAEDAVRMDRLIADISDSSRVDAELSRTVAQPVDVAPILATLAELHNATREAEDDPRVVLEAPAEGLVVRGVEGRLVQVFRNLLGNALSFSPKGGTVRVRARPTGAMVEVTVEDEGPGIPEQKLESIFERFYSERPRGERFGQHSGLGLSISRQIVEGLRGRIAAENRRDAAGQVIGARFVVRLPAA</sequence>